<dbReference type="AlphaFoldDB" id="A0A552JWL4"/>
<name>A0A552JWL4_9CHRO</name>
<reference evidence="1 2" key="1">
    <citation type="submission" date="2019-01" db="EMBL/GenBank/DDBJ databases">
        <title>Coherence of Microcystis species and biogeography revealed through population genomics.</title>
        <authorList>
            <person name="Perez-Carrascal O.M."/>
            <person name="Terrat Y."/>
            <person name="Giani A."/>
            <person name="Fortin N."/>
            <person name="Tromas N."/>
            <person name="Shapiro B.J."/>
        </authorList>
    </citation>
    <scope>NUCLEOTIDE SEQUENCE [LARGE SCALE GENOMIC DNA]</scope>
    <source>
        <strain evidence="1">Mw_QC_S_20081001_S30D</strain>
    </source>
</reference>
<comment type="caution">
    <text evidence="1">The sequence shown here is derived from an EMBL/GenBank/DDBJ whole genome shotgun (WGS) entry which is preliminary data.</text>
</comment>
<proteinExistence type="predicted"/>
<accession>A0A552JWL4</accession>
<protein>
    <submittedName>
        <fullName evidence="1">Uncharacterized protein</fullName>
    </submittedName>
</protein>
<gene>
    <name evidence="1" type="ORF">EWV75_03690</name>
</gene>
<evidence type="ECO:0000313" key="1">
    <source>
        <dbReference type="EMBL" id="TRV00138.1"/>
    </source>
</evidence>
<evidence type="ECO:0000313" key="2">
    <source>
        <dbReference type="Proteomes" id="UP000320523"/>
    </source>
</evidence>
<organism evidence="1 2">
    <name type="scientific">Microcystis wesenbergii Mw_QC_S_20081001_S30D</name>
    <dbReference type="NCBI Taxonomy" id="2486245"/>
    <lineage>
        <taxon>Bacteria</taxon>
        <taxon>Bacillati</taxon>
        <taxon>Cyanobacteriota</taxon>
        <taxon>Cyanophyceae</taxon>
        <taxon>Oscillatoriophycideae</taxon>
        <taxon>Chroococcales</taxon>
        <taxon>Microcystaceae</taxon>
        <taxon>Microcystis</taxon>
    </lineage>
</organism>
<dbReference type="EMBL" id="SFAT01000042">
    <property type="protein sequence ID" value="TRV00138.1"/>
    <property type="molecule type" value="Genomic_DNA"/>
</dbReference>
<dbReference type="Proteomes" id="UP000320523">
    <property type="component" value="Unassembled WGS sequence"/>
</dbReference>
<sequence length="69" mass="7612">MLKIVRHPPYQGGIKGGSKAKSIFYLIRTTYLAVILSGQVGSFPFREWFVDTKLGYTLSLVGNAASFLT</sequence>